<reference evidence="1" key="1">
    <citation type="submission" date="2019-09" db="EMBL/GenBank/DDBJ databases">
        <authorList>
            <person name="Li J."/>
        </authorList>
    </citation>
    <scope>NUCLEOTIDE SEQUENCE [LARGE SCALE GENOMIC DNA]</scope>
    <source>
        <strain evidence="1">JCM 14732</strain>
    </source>
</reference>
<organism evidence="1 2">
    <name type="scientific">Aeromicrobium ginsengisoli</name>
    <dbReference type="NCBI Taxonomy" id="363867"/>
    <lineage>
        <taxon>Bacteria</taxon>
        <taxon>Bacillati</taxon>
        <taxon>Actinomycetota</taxon>
        <taxon>Actinomycetes</taxon>
        <taxon>Propionibacteriales</taxon>
        <taxon>Nocardioidaceae</taxon>
        <taxon>Aeromicrobium</taxon>
    </lineage>
</organism>
<dbReference type="PANTHER" id="PTHR43459:SF1">
    <property type="entry name" value="EG:BACN32G11.4 PROTEIN"/>
    <property type="match status" value="1"/>
</dbReference>
<sequence length="254" mass="26137">MSEPLSLSIADGVAHLELTRPERSNAFDLTAARAFAEAVQIIERDDAARAVLLTGAGKRFCAGGDIHSMIAADDSSAYLRELADVLDGALQKLDSLPKPVVVAVQGSVAGAGIGVMLAGDLIVADHATRFVTAYSGIGLTPDCGVSWLLPRAVGQQRALQLLLTPTVIDGDQALSWGLVTEVVSGNAVSRARELAASIATGPSHALGQARRLQRGSWSADRATTGADESRTIAAAITTPEATALVASFAGSSRP</sequence>
<accession>A0A5M4FEW8</accession>
<dbReference type="EMBL" id="SDPQ02000002">
    <property type="protein sequence ID" value="KAA1397834.1"/>
    <property type="molecule type" value="Genomic_DNA"/>
</dbReference>
<dbReference type="AlphaFoldDB" id="A0A5M4FEW8"/>
<dbReference type="InterPro" id="IPR001753">
    <property type="entry name" value="Enoyl-CoA_hydra/iso"/>
</dbReference>
<dbReference type="CDD" id="cd06558">
    <property type="entry name" value="crotonase-like"/>
    <property type="match status" value="1"/>
</dbReference>
<dbReference type="GO" id="GO:0016853">
    <property type="term" value="F:isomerase activity"/>
    <property type="evidence" value="ECO:0007669"/>
    <property type="project" value="UniProtKB-KW"/>
</dbReference>
<proteinExistence type="predicted"/>
<dbReference type="SUPFAM" id="SSF52096">
    <property type="entry name" value="ClpP/crotonase"/>
    <property type="match status" value="1"/>
</dbReference>
<evidence type="ECO:0000313" key="1">
    <source>
        <dbReference type="EMBL" id="KAA1397834.1"/>
    </source>
</evidence>
<dbReference type="Gene3D" id="3.90.226.10">
    <property type="entry name" value="2-enoyl-CoA Hydratase, Chain A, domain 1"/>
    <property type="match status" value="1"/>
</dbReference>
<dbReference type="PANTHER" id="PTHR43459">
    <property type="entry name" value="ENOYL-COA HYDRATASE"/>
    <property type="match status" value="1"/>
</dbReference>
<evidence type="ECO:0000313" key="2">
    <source>
        <dbReference type="Proteomes" id="UP000380867"/>
    </source>
</evidence>
<dbReference type="InterPro" id="IPR029045">
    <property type="entry name" value="ClpP/crotonase-like_dom_sf"/>
</dbReference>
<keyword evidence="2" id="KW-1185">Reference proteome</keyword>
<gene>
    <name evidence="1" type="ORF">ESP70_010855</name>
</gene>
<dbReference type="Proteomes" id="UP000380867">
    <property type="component" value="Unassembled WGS sequence"/>
</dbReference>
<dbReference type="OrthoDB" id="3473569at2"/>
<comment type="caution">
    <text evidence="1">The sequence shown here is derived from an EMBL/GenBank/DDBJ whole genome shotgun (WGS) entry which is preliminary data.</text>
</comment>
<protein>
    <submittedName>
        <fullName evidence="1">Enoyl-CoA hydratase/isomerase family protein</fullName>
    </submittedName>
</protein>
<name>A0A5M4FEW8_9ACTN</name>
<dbReference type="Pfam" id="PF00378">
    <property type="entry name" value="ECH_1"/>
    <property type="match status" value="1"/>
</dbReference>